<evidence type="ECO:0000256" key="1">
    <source>
        <dbReference type="SAM" id="SignalP"/>
    </source>
</evidence>
<name>A0A545TZT8_9GAMM</name>
<evidence type="ECO:0000313" key="3">
    <source>
        <dbReference type="Proteomes" id="UP000319732"/>
    </source>
</evidence>
<feature type="chain" id="PRO_5022146968" evidence="1">
    <location>
        <begin position="20"/>
        <end position="384"/>
    </location>
</feature>
<dbReference type="InterPro" id="IPR021953">
    <property type="entry name" value="DUF3570"/>
</dbReference>
<dbReference type="OrthoDB" id="5450709at2"/>
<reference evidence="2 3" key="1">
    <citation type="submission" date="2019-06" db="EMBL/GenBank/DDBJ databases">
        <title>Whole genome sequence for Cellvibrionaceae sp. R142.</title>
        <authorList>
            <person name="Wang G."/>
        </authorList>
    </citation>
    <scope>NUCLEOTIDE SEQUENCE [LARGE SCALE GENOMIC DNA]</scope>
    <source>
        <strain evidence="2 3">R142</strain>
    </source>
</reference>
<comment type="caution">
    <text evidence="2">The sequence shown here is derived from an EMBL/GenBank/DDBJ whole genome shotgun (WGS) entry which is preliminary data.</text>
</comment>
<feature type="signal peptide" evidence="1">
    <location>
        <begin position="1"/>
        <end position="19"/>
    </location>
</feature>
<gene>
    <name evidence="2" type="ORF">FKG94_06830</name>
</gene>
<protein>
    <submittedName>
        <fullName evidence="2">DUF3570 domain-containing protein</fullName>
    </submittedName>
</protein>
<evidence type="ECO:0000313" key="2">
    <source>
        <dbReference type="EMBL" id="TQV82725.1"/>
    </source>
</evidence>
<proteinExistence type="predicted"/>
<dbReference type="EMBL" id="VHSG01000007">
    <property type="protein sequence ID" value="TQV82725.1"/>
    <property type="molecule type" value="Genomic_DNA"/>
</dbReference>
<dbReference type="Proteomes" id="UP000319732">
    <property type="component" value="Unassembled WGS sequence"/>
</dbReference>
<keyword evidence="3" id="KW-1185">Reference proteome</keyword>
<keyword evidence="1" id="KW-0732">Signal</keyword>
<sequence length="384" mass="44179">MQRLIAGGLLLCAGFAAQAAVLPEDRLDILYHAFDGGGVTIDGPSILVRKDFANTVSVSANYYLDMVSSASIDVEVSGASRYEEERTEYSVGIDYLYDRTLMSLSYTNSTENDYEADTVGFGISQEFFGAMTTLTMGFSIGDNTIRRTNDDEFEEEAQGRRYSIGLSQVLTKNWMAAIGIESVADEGYLQNPYRFVRFFNPTSPTEFTLEEENYPDTRNSDALSLRTMYYLPYRASLRGEYRLYSDNWGIEASNYEVRYIHPVGQNWVFEAKFRQYEQTKADFYQDIYEFAGEKTLRGRDKELSTYTTTSFGLGVSYQVRSQYLSVFDKSTINLFWDFMQFRYDDFRDARESLRTDPNTDVPAGQESLYEFDANVIRLFISFWY</sequence>
<dbReference type="AlphaFoldDB" id="A0A545TZT8"/>
<accession>A0A545TZT8</accession>
<dbReference type="Pfam" id="PF12094">
    <property type="entry name" value="DUF3570"/>
    <property type="match status" value="1"/>
</dbReference>
<organism evidence="2 3">
    <name type="scientific">Exilibacterium tricleocarpae</name>
    <dbReference type="NCBI Taxonomy" id="2591008"/>
    <lineage>
        <taxon>Bacteria</taxon>
        <taxon>Pseudomonadati</taxon>
        <taxon>Pseudomonadota</taxon>
        <taxon>Gammaproteobacteria</taxon>
        <taxon>Cellvibrionales</taxon>
        <taxon>Cellvibrionaceae</taxon>
        <taxon>Exilibacterium</taxon>
    </lineage>
</organism>